<dbReference type="RefSeq" id="XP_022285205.1">
    <property type="nucleotide sequence ID" value="XM_022429793.1"/>
</dbReference>
<dbReference type="KEGG" id="pchm:VFPPC_18137"/>
<protein>
    <submittedName>
        <fullName evidence="2">Uncharacterized protein</fullName>
    </submittedName>
</protein>
<dbReference type="EMBL" id="LSBJ02000007">
    <property type="protein sequence ID" value="OWT42724.1"/>
    <property type="molecule type" value="Genomic_DNA"/>
</dbReference>
<sequence>MTDAACAHSTRPNFHSSTCNPTIDWPLTLAISHIAHSLSHSRPADKPLDRHQATNQTTCTHNLSDEKTSLFTPSNAALVPFGPTPYQIPGFHLSHITNHSCRSPHLTPRRRCTTSRTPIQPFQTLTQPTLTSPSPSPSPTRPQISTQPAPTSPLLSSRSATTRPVVSFPCILFLNAQTPHHLSSTVNGQ</sequence>
<keyword evidence="3" id="KW-1185">Reference proteome</keyword>
<proteinExistence type="predicted"/>
<evidence type="ECO:0000313" key="3">
    <source>
        <dbReference type="Proteomes" id="UP000078397"/>
    </source>
</evidence>
<organism evidence="2 3">
    <name type="scientific">Pochonia chlamydosporia 170</name>
    <dbReference type="NCBI Taxonomy" id="1380566"/>
    <lineage>
        <taxon>Eukaryota</taxon>
        <taxon>Fungi</taxon>
        <taxon>Dikarya</taxon>
        <taxon>Ascomycota</taxon>
        <taxon>Pezizomycotina</taxon>
        <taxon>Sordariomycetes</taxon>
        <taxon>Hypocreomycetidae</taxon>
        <taxon>Hypocreales</taxon>
        <taxon>Clavicipitaceae</taxon>
        <taxon>Pochonia</taxon>
    </lineage>
</organism>
<evidence type="ECO:0000313" key="2">
    <source>
        <dbReference type="EMBL" id="OWT42724.1"/>
    </source>
</evidence>
<feature type="compositionally biased region" description="Low complexity" evidence="1">
    <location>
        <begin position="114"/>
        <end position="133"/>
    </location>
</feature>
<evidence type="ECO:0000256" key="1">
    <source>
        <dbReference type="SAM" id="MobiDB-lite"/>
    </source>
</evidence>
<dbReference type="GeneID" id="33937000"/>
<accession>A0A219AQY3</accession>
<dbReference type="AlphaFoldDB" id="A0A219AQY3"/>
<dbReference type="Proteomes" id="UP000078397">
    <property type="component" value="Unassembled WGS sequence"/>
</dbReference>
<name>A0A219AQY3_METCM</name>
<comment type="caution">
    <text evidence="2">The sequence shown here is derived from an EMBL/GenBank/DDBJ whole genome shotgun (WGS) entry which is preliminary data.</text>
</comment>
<gene>
    <name evidence="2" type="ORF">VFPPC_18137</name>
</gene>
<feature type="region of interest" description="Disordered" evidence="1">
    <location>
        <begin position="99"/>
        <end position="158"/>
    </location>
</feature>
<reference evidence="2 3" key="1">
    <citation type="journal article" date="2016" name="PLoS Pathog.">
        <title>Biosynthesis of antibiotic leucinostatins in bio-control fungus Purpureocillium lilacinum and their inhibition on phytophthora revealed by genome mining.</title>
        <authorList>
            <person name="Wang G."/>
            <person name="Liu Z."/>
            <person name="Lin R."/>
            <person name="Li E."/>
            <person name="Mao Z."/>
            <person name="Ling J."/>
            <person name="Yang Y."/>
            <person name="Yin W.B."/>
            <person name="Xie B."/>
        </authorList>
    </citation>
    <scope>NUCLEOTIDE SEQUENCE [LARGE SCALE GENOMIC DNA]</scope>
    <source>
        <strain evidence="2">170</strain>
    </source>
</reference>